<sequence>MVQFMVDSMLGPYGKIVSTFYLEHQFIINSVVVGIGMVGLFKKRKKQDSVKPSESV</sequence>
<accession>A0ABT9YIM7</accession>
<protein>
    <submittedName>
        <fullName evidence="2">Uncharacterized protein</fullName>
    </submittedName>
</protein>
<organism evidence="2 3">
    <name type="scientific">Alkalicoccobacillus murimartini</name>
    <dbReference type="NCBI Taxonomy" id="171685"/>
    <lineage>
        <taxon>Bacteria</taxon>
        <taxon>Bacillati</taxon>
        <taxon>Bacillota</taxon>
        <taxon>Bacilli</taxon>
        <taxon>Bacillales</taxon>
        <taxon>Bacillaceae</taxon>
        <taxon>Alkalicoccobacillus</taxon>
    </lineage>
</organism>
<evidence type="ECO:0000313" key="2">
    <source>
        <dbReference type="EMBL" id="MDQ0207709.1"/>
    </source>
</evidence>
<comment type="caution">
    <text evidence="2">The sequence shown here is derived from an EMBL/GenBank/DDBJ whole genome shotgun (WGS) entry which is preliminary data.</text>
</comment>
<keyword evidence="1" id="KW-1133">Transmembrane helix</keyword>
<feature type="transmembrane region" description="Helical" evidence="1">
    <location>
        <begin position="20"/>
        <end position="41"/>
    </location>
</feature>
<dbReference type="Proteomes" id="UP001225034">
    <property type="component" value="Unassembled WGS sequence"/>
</dbReference>
<gene>
    <name evidence="2" type="ORF">J2S05_002510</name>
</gene>
<dbReference type="RefSeq" id="WP_306983207.1">
    <property type="nucleotide sequence ID" value="NZ_JAUSUA010000003.1"/>
</dbReference>
<keyword evidence="1" id="KW-0812">Transmembrane</keyword>
<keyword evidence="3" id="KW-1185">Reference proteome</keyword>
<dbReference type="EMBL" id="JAUSUA010000003">
    <property type="protein sequence ID" value="MDQ0207709.1"/>
    <property type="molecule type" value="Genomic_DNA"/>
</dbReference>
<reference evidence="2 3" key="1">
    <citation type="submission" date="2023-07" db="EMBL/GenBank/DDBJ databases">
        <title>Genomic Encyclopedia of Type Strains, Phase IV (KMG-IV): sequencing the most valuable type-strain genomes for metagenomic binning, comparative biology and taxonomic classification.</title>
        <authorList>
            <person name="Goeker M."/>
        </authorList>
    </citation>
    <scope>NUCLEOTIDE SEQUENCE [LARGE SCALE GENOMIC DNA]</scope>
    <source>
        <strain evidence="2 3">DSM 19154</strain>
    </source>
</reference>
<evidence type="ECO:0000313" key="3">
    <source>
        <dbReference type="Proteomes" id="UP001225034"/>
    </source>
</evidence>
<proteinExistence type="predicted"/>
<name>A0ABT9YIM7_9BACI</name>
<evidence type="ECO:0000256" key="1">
    <source>
        <dbReference type="SAM" id="Phobius"/>
    </source>
</evidence>
<keyword evidence="1" id="KW-0472">Membrane</keyword>